<dbReference type="EMBL" id="JAUHGG010000003">
    <property type="protein sequence ID" value="MDS1820989.1"/>
    <property type="molecule type" value="Genomic_DNA"/>
</dbReference>
<gene>
    <name evidence="1" type="ORF">QX249_09995</name>
</gene>
<organism evidence="1 2">
    <name type="scientific">Vibrio parahaemolyticus</name>
    <dbReference type="NCBI Taxonomy" id="670"/>
    <lineage>
        <taxon>Bacteria</taxon>
        <taxon>Pseudomonadati</taxon>
        <taxon>Pseudomonadota</taxon>
        <taxon>Gammaproteobacteria</taxon>
        <taxon>Vibrionales</taxon>
        <taxon>Vibrionaceae</taxon>
        <taxon>Vibrio</taxon>
    </lineage>
</organism>
<accession>A0AAW8PYA0</accession>
<sequence>MNTTIPNIQPINTILTQGTSKPEQTKVIWATITDSVGSESHIWFYDEYAKDAIEAYERDKTSAPCDIQSLLFTLEVDATLSADEITEYLDEYYCEYGRSLSFLNNHNVLSYPYSPQDWFVKVASRNNEDDTFNEVYVTVKNPDEASLLMKTLKSKGVDSHTTGSYNSSEVRVIWNEPKPTLLQKVTFADLPDTGIILNGEVIHYVDYPSDMLELTLTKLEEALGVQHSPICINRPNTEEWNDWDWSLVAESLNNPELKALLV</sequence>
<dbReference type="AlphaFoldDB" id="A0AAW8PYA0"/>
<evidence type="ECO:0000313" key="1">
    <source>
        <dbReference type="EMBL" id="MDS1820989.1"/>
    </source>
</evidence>
<reference evidence="1" key="1">
    <citation type="submission" date="2023-06" db="EMBL/GenBank/DDBJ databases">
        <title>Genomic Diversity of Vibrio spp. and Metagenomic Analysis of Pathogens in Florida Gulf Coastal Waters Following Hurricane Ian.</title>
        <authorList>
            <person name="Brumfield K.D."/>
        </authorList>
    </citation>
    <scope>NUCLEOTIDE SEQUENCE</scope>
    <source>
        <strain evidence="1">WBS2B-138</strain>
    </source>
</reference>
<comment type="caution">
    <text evidence="1">The sequence shown here is derived from an EMBL/GenBank/DDBJ whole genome shotgun (WGS) entry which is preliminary data.</text>
</comment>
<evidence type="ECO:0000313" key="2">
    <source>
        <dbReference type="Proteomes" id="UP001253193"/>
    </source>
</evidence>
<protein>
    <submittedName>
        <fullName evidence="1">Uncharacterized protein</fullName>
    </submittedName>
</protein>
<proteinExistence type="predicted"/>
<dbReference type="Proteomes" id="UP001253193">
    <property type="component" value="Unassembled WGS sequence"/>
</dbReference>
<name>A0AAW8PYA0_VIBPH</name>
<dbReference type="RefSeq" id="WP_311019780.1">
    <property type="nucleotide sequence ID" value="NZ_JAUHGG010000003.1"/>
</dbReference>